<reference evidence="2 3" key="1">
    <citation type="submission" date="2016-09" db="EMBL/GenBank/DDBJ databases">
        <title>Genomic evidence for plant-parasitic nematodes as the earliest Wolbachia hosts.</title>
        <authorList>
            <person name="Brown A.M."/>
            <person name="Wasala S.K."/>
            <person name="Howe D.K."/>
            <person name="Peetz A.B."/>
            <person name="Zasada I.A."/>
            <person name="Denver D.R."/>
        </authorList>
    </citation>
    <scope>NUCLEOTIDE SEQUENCE [LARGE SCALE GENOMIC DNA]</scope>
    <source>
        <strain evidence="3">wPpe</strain>
    </source>
</reference>
<proteinExistence type="predicted"/>
<dbReference type="Proteomes" id="UP000175679">
    <property type="component" value="Unassembled WGS sequence"/>
</dbReference>
<evidence type="ECO:0000256" key="1">
    <source>
        <dbReference type="SAM" id="MobiDB-lite"/>
    </source>
</evidence>
<dbReference type="OrthoDB" id="7165718at2"/>
<keyword evidence="3" id="KW-1185">Reference proteome</keyword>
<dbReference type="EMBL" id="MJMG01000001">
    <property type="protein sequence ID" value="OEY86938.1"/>
    <property type="molecule type" value="Genomic_DNA"/>
</dbReference>
<evidence type="ECO:0000313" key="2">
    <source>
        <dbReference type="EMBL" id="OEY86938.1"/>
    </source>
</evidence>
<sequence>MAAGGKAKIASKNDHTQRRKAEQILYKDKPVKPVRYIDRDLRMNYMSAQYDNGNLVEDAVSGNPIKWESISG</sequence>
<comment type="caution">
    <text evidence="2">The sequence shown here is derived from an EMBL/GenBank/DDBJ whole genome shotgun (WGS) entry which is preliminary data.</text>
</comment>
<dbReference type="AlphaFoldDB" id="A0A1E7QKE1"/>
<feature type="compositionally biased region" description="Basic and acidic residues" evidence="1">
    <location>
        <begin position="11"/>
        <end position="21"/>
    </location>
</feature>
<evidence type="ECO:0000313" key="3">
    <source>
        <dbReference type="Proteomes" id="UP000175679"/>
    </source>
</evidence>
<name>A0A1E7QKE1_WOLPI</name>
<accession>A0A1E7QKE1</accession>
<organism evidence="2 3">
    <name type="scientific">Wolbachia pipientis</name>
    <dbReference type="NCBI Taxonomy" id="955"/>
    <lineage>
        <taxon>Bacteria</taxon>
        <taxon>Pseudomonadati</taxon>
        <taxon>Pseudomonadota</taxon>
        <taxon>Alphaproteobacteria</taxon>
        <taxon>Rickettsiales</taxon>
        <taxon>Anaplasmataceae</taxon>
        <taxon>Wolbachieae</taxon>
        <taxon>Wolbachia</taxon>
    </lineage>
</organism>
<protein>
    <submittedName>
        <fullName evidence="2">Uncharacterized protein</fullName>
    </submittedName>
</protein>
<dbReference type="RefSeq" id="WP_070064588.1">
    <property type="nucleotide sequence ID" value="NZ_MJMG01000001.1"/>
</dbReference>
<gene>
    <name evidence="2" type="ORF">BIY23_00325</name>
</gene>
<feature type="region of interest" description="Disordered" evidence="1">
    <location>
        <begin position="1"/>
        <end position="21"/>
    </location>
</feature>